<evidence type="ECO:0000313" key="3">
    <source>
        <dbReference type="Proteomes" id="UP001187531"/>
    </source>
</evidence>
<name>A0AA88I858_ARTSF</name>
<evidence type="ECO:0000313" key="2">
    <source>
        <dbReference type="EMBL" id="KAK2725980.1"/>
    </source>
</evidence>
<dbReference type="EMBL" id="JAVRJZ010000002">
    <property type="protein sequence ID" value="KAK2725980.1"/>
    <property type="molecule type" value="Genomic_DNA"/>
</dbReference>
<proteinExistence type="predicted"/>
<gene>
    <name evidence="2" type="ORF">QYM36_000452</name>
</gene>
<reference evidence="2" key="1">
    <citation type="submission" date="2023-07" db="EMBL/GenBank/DDBJ databases">
        <title>Chromosome-level genome assembly of Artemia franciscana.</title>
        <authorList>
            <person name="Jo E."/>
        </authorList>
    </citation>
    <scope>NUCLEOTIDE SEQUENCE</scope>
    <source>
        <tissue evidence="2">Whole body</tissue>
    </source>
</reference>
<feature type="region of interest" description="Disordered" evidence="1">
    <location>
        <begin position="1"/>
        <end position="31"/>
    </location>
</feature>
<comment type="caution">
    <text evidence="2">The sequence shown here is derived from an EMBL/GenBank/DDBJ whole genome shotgun (WGS) entry which is preliminary data.</text>
</comment>
<keyword evidence="3" id="KW-1185">Reference proteome</keyword>
<organism evidence="2 3">
    <name type="scientific">Artemia franciscana</name>
    <name type="common">Brine shrimp</name>
    <name type="synonym">Artemia sanfranciscana</name>
    <dbReference type="NCBI Taxonomy" id="6661"/>
    <lineage>
        <taxon>Eukaryota</taxon>
        <taxon>Metazoa</taxon>
        <taxon>Ecdysozoa</taxon>
        <taxon>Arthropoda</taxon>
        <taxon>Crustacea</taxon>
        <taxon>Branchiopoda</taxon>
        <taxon>Anostraca</taxon>
        <taxon>Artemiidae</taxon>
        <taxon>Artemia</taxon>
    </lineage>
</organism>
<evidence type="ECO:0000256" key="1">
    <source>
        <dbReference type="SAM" id="MobiDB-lite"/>
    </source>
</evidence>
<dbReference type="Proteomes" id="UP001187531">
    <property type="component" value="Unassembled WGS sequence"/>
</dbReference>
<dbReference type="AlphaFoldDB" id="A0AA88I858"/>
<sequence>MNQEANRSENLAIKNEEETISHPSSPPDISEKVESWIKGSMDKMSPENTWVFIDLNSDTESILSERDRHIVLGSVGEYIESLAGDLVESVVSKDETEIVLRPLHRVAMTPRQERLVCHNEEYLTEADFYGIPRSFNIDSRKTDDTPGISQKFQDSSAEILDEDATTPMEQRKLVATDMKHHTTVNHKVDHLTEAEFYERSESLNIYNRKADDRSKISDKF</sequence>
<accession>A0AA88I858</accession>
<protein>
    <submittedName>
        <fullName evidence="2">Uncharacterized protein</fullName>
    </submittedName>
</protein>